<reference evidence="2" key="1">
    <citation type="journal article" date="2020" name="Fungal Divers.">
        <title>Resolving the Mortierellaceae phylogeny through synthesis of multi-gene phylogenetics and phylogenomics.</title>
        <authorList>
            <person name="Vandepol N."/>
            <person name="Liber J."/>
            <person name="Desiro A."/>
            <person name="Na H."/>
            <person name="Kennedy M."/>
            <person name="Barry K."/>
            <person name="Grigoriev I.V."/>
            <person name="Miller A.N."/>
            <person name="O'Donnell K."/>
            <person name="Stajich J.E."/>
            <person name="Bonito G."/>
        </authorList>
    </citation>
    <scope>NUCLEOTIDE SEQUENCE</scope>
    <source>
        <strain evidence="2">MES-2147</strain>
    </source>
</reference>
<evidence type="ECO:0008006" key="4">
    <source>
        <dbReference type="Google" id="ProtNLM"/>
    </source>
</evidence>
<evidence type="ECO:0000256" key="1">
    <source>
        <dbReference type="SAM" id="SignalP"/>
    </source>
</evidence>
<evidence type="ECO:0000313" key="3">
    <source>
        <dbReference type="Proteomes" id="UP000749646"/>
    </source>
</evidence>
<evidence type="ECO:0000313" key="2">
    <source>
        <dbReference type="EMBL" id="KAF9936117.1"/>
    </source>
</evidence>
<feature type="chain" id="PRO_5040156760" description="Secreted protein" evidence="1">
    <location>
        <begin position="21"/>
        <end position="212"/>
    </location>
</feature>
<dbReference type="EMBL" id="JAAAHW010009806">
    <property type="protein sequence ID" value="KAF9936117.1"/>
    <property type="molecule type" value="Genomic_DNA"/>
</dbReference>
<gene>
    <name evidence="2" type="ORF">BGZ65_002727</name>
</gene>
<feature type="signal peptide" evidence="1">
    <location>
        <begin position="1"/>
        <end position="20"/>
    </location>
</feature>
<sequence>MKASLIQWFAFLACTIMVLCTQVDAKKKVDLQVQPPCIADPGMEMFCEKSRAQLNRMIEDVFANVPRKGLKTLQNGITTTSTERNRMNAIAQAQQLGLYTDIKEYFMNYWNNLKLIFQGKFGEGIFNQLKNSGSWCEKDSWVVKAIKAGINLISGGAVTTICDCLYPMIKSYDNYHQIVADVESRGLAAILGKCTSNLKDQIMKALKKTGNP</sequence>
<keyword evidence="1" id="KW-0732">Signal</keyword>
<keyword evidence="3" id="KW-1185">Reference proteome</keyword>
<accession>A0A9P6LSS0</accession>
<organism evidence="2 3">
    <name type="scientific">Modicella reniformis</name>
    <dbReference type="NCBI Taxonomy" id="1440133"/>
    <lineage>
        <taxon>Eukaryota</taxon>
        <taxon>Fungi</taxon>
        <taxon>Fungi incertae sedis</taxon>
        <taxon>Mucoromycota</taxon>
        <taxon>Mortierellomycotina</taxon>
        <taxon>Mortierellomycetes</taxon>
        <taxon>Mortierellales</taxon>
        <taxon>Mortierellaceae</taxon>
        <taxon>Modicella</taxon>
    </lineage>
</organism>
<dbReference type="OrthoDB" id="2421607at2759"/>
<dbReference type="Proteomes" id="UP000749646">
    <property type="component" value="Unassembled WGS sequence"/>
</dbReference>
<dbReference type="AlphaFoldDB" id="A0A9P6LSS0"/>
<name>A0A9P6LSS0_9FUNG</name>
<proteinExistence type="predicted"/>
<protein>
    <recommendedName>
        <fullName evidence="4">Secreted protein</fullName>
    </recommendedName>
</protein>
<comment type="caution">
    <text evidence="2">The sequence shown here is derived from an EMBL/GenBank/DDBJ whole genome shotgun (WGS) entry which is preliminary data.</text>
</comment>